<dbReference type="KEGG" id="kphy:AOZ06_11480"/>
<keyword evidence="2" id="KW-0472">Membrane</keyword>
<evidence type="ECO:0000313" key="3">
    <source>
        <dbReference type="EMBL" id="ALG14714.1"/>
    </source>
</evidence>
<evidence type="ECO:0000256" key="1">
    <source>
        <dbReference type="SAM" id="MobiDB-lite"/>
    </source>
</evidence>
<keyword evidence="2" id="KW-0812">Transmembrane</keyword>
<sequence>MSGRACGRAGEGPGVAAEIEEPEKRRMSRRSVLVAGTAGLATAGLVLGTATGTLPVTTLLGDALGTSSPSVGPGEVVIKHERVYSQRRKREIDMVTLMPDRARHNHLPVCLLLHGLHGNARRAAPTGMARKLIDLASAGTIPPFAIVALDGGDNYWHENQRGDNSMAMLLDEVPRWMRDRGLGGADGTPFACAGISMGGFGALLYGRRRNEQGNPAKAIAAISPGLLTSWREMSTRKAFKDTTEWASLDPLRNVDKLGQVPVGIWCGTEDHFIEGTRKFIKLAKPQVAYTGPGGHGDPFYRRIVPDVLSFLGKHTPRNA</sequence>
<dbReference type="AlphaFoldDB" id="A0A0N9I413"/>
<gene>
    <name evidence="3" type="ORF">AOZ06_11480</name>
</gene>
<feature type="region of interest" description="Disordered" evidence="1">
    <location>
        <begin position="1"/>
        <end position="26"/>
    </location>
</feature>
<protein>
    <submittedName>
        <fullName evidence="3">Esterase</fullName>
    </submittedName>
</protein>
<evidence type="ECO:0000256" key="2">
    <source>
        <dbReference type="SAM" id="Phobius"/>
    </source>
</evidence>
<dbReference type="Pfam" id="PF00756">
    <property type="entry name" value="Esterase"/>
    <property type="match status" value="1"/>
</dbReference>
<dbReference type="PANTHER" id="PTHR48098:SF1">
    <property type="entry name" value="DIACYLGLYCEROL ACYLTRANSFERASE_MYCOLYLTRANSFERASE AG85A"/>
    <property type="match status" value="1"/>
</dbReference>
<dbReference type="InterPro" id="IPR050583">
    <property type="entry name" value="Mycobacterial_A85_antigen"/>
</dbReference>
<organism evidence="3 4">
    <name type="scientific">Kibdelosporangium phytohabitans</name>
    <dbReference type="NCBI Taxonomy" id="860235"/>
    <lineage>
        <taxon>Bacteria</taxon>
        <taxon>Bacillati</taxon>
        <taxon>Actinomycetota</taxon>
        <taxon>Actinomycetes</taxon>
        <taxon>Pseudonocardiales</taxon>
        <taxon>Pseudonocardiaceae</taxon>
        <taxon>Kibdelosporangium</taxon>
    </lineage>
</organism>
<dbReference type="GO" id="GO:0016747">
    <property type="term" value="F:acyltransferase activity, transferring groups other than amino-acyl groups"/>
    <property type="evidence" value="ECO:0007669"/>
    <property type="project" value="TreeGrafter"/>
</dbReference>
<dbReference type="InterPro" id="IPR000801">
    <property type="entry name" value="Esterase-like"/>
</dbReference>
<dbReference type="Gene3D" id="3.40.50.1820">
    <property type="entry name" value="alpha/beta hydrolase"/>
    <property type="match status" value="1"/>
</dbReference>
<dbReference type="EMBL" id="CP012752">
    <property type="protein sequence ID" value="ALG14714.1"/>
    <property type="molecule type" value="Genomic_DNA"/>
</dbReference>
<name>A0A0N9I413_9PSEU</name>
<reference evidence="3 4" key="1">
    <citation type="submission" date="2015-07" db="EMBL/GenBank/DDBJ databases">
        <title>Genome sequencing of Kibdelosporangium phytohabitans.</title>
        <authorList>
            <person name="Qin S."/>
            <person name="Xing K."/>
        </authorList>
    </citation>
    <scope>NUCLEOTIDE SEQUENCE [LARGE SCALE GENOMIC DNA]</scope>
    <source>
        <strain evidence="3 4">KLBMP1111</strain>
    </source>
</reference>
<keyword evidence="2" id="KW-1133">Transmembrane helix</keyword>
<feature type="transmembrane region" description="Helical" evidence="2">
    <location>
        <begin position="32"/>
        <end position="50"/>
    </location>
</feature>
<dbReference type="Proteomes" id="UP000063699">
    <property type="component" value="Chromosome"/>
</dbReference>
<dbReference type="SUPFAM" id="SSF53474">
    <property type="entry name" value="alpha/beta-Hydrolases"/>
    <property type="match status" value="1"/>
</dbReference>
<accession>A0A0N9I413</accession>
<proteinExistence type="predicted"/>
<dbReference type="STRING" id="860235.AOZ06_11480"/>
<keyword evidence="4" id="KW-1185">Reference proteome</keyword>
<dbReference type="PANTHER" id="PTHR48098">
    <property type="entry name" value="ENTEROCHELIN ESTERASE-RELATED"/>
    <property type="match status" value="1"/>
</dbReference>
<evidence type="ECO:0000313" key="4">
    <source>
        <dbReference type="Proteomes" id="UP000063699"/>
    </source>
</evidence>
<dbReference type="InterPro" id="IPR029058">
    <property type="entry name" value="AB_hydrolase_fold"/>
</dbReference>